<protein>
    <recommendedName>
        <fullName evidence="4">Lipoprotein</fullName>
    </recommendedName>
</protein>
<accession>A0ABP8VMT8</accession>
<feature type="compositionally biased region" description="Low complexity" evidence="1">
    <location>
        <begin position="32"/>
        <end position="43"/>
    </location>
</feature>
<feature type="compositionally biased region" description="Polar residues" evidence="1">
    <location>
        <begin position="12"/>
        <end position="27"/>
    </location>
</feature>
<organism evidence="2 3">
    <name type="scientific">Frondihabitans cladoniiphilus</name>
    <dbReference type="NCBI Taxonomy" id="715785"/>
    <lineage>
        <taxon>Bacteria</taxon>
        <taxon>Bacillati</taxon>
        <taxon>Actinomycetota</taxon>
        <taxon>Actinomycetes</taxon>
        <taxon>Micrococcales</taxon>
        <taxon>Microbacteriaceae</taxon>
        <taxon>Frondihabitans</taxon>
    </lineage>
</organism>
<dbReference type="Proteomes" id="UP001501295">
    <property type="component" value="Unassembled WGS sequence"/>
</dbReference>
<evidence type="ECO:0008006" key="4">
    <source>
        <dbReference type="Google" id="ProtNLM"/>
    </source>
</evidence>
<evidence type="ECO:0000256" key="1">
    <source>
        <dbReference type="SAM" id="MobiDB-lite"/>
    </source>
</evidence>
<reference evidence="3" key="1">
    <citation type="journal article" date="2019" name="Int. J. Syst. Evol. Microbiol.">
        <title>The Global Catalogue of Microorganisms (GCM) 10K type strain sequencing project: providing services to taxonomists for standard genome sequencing and annotation.</title>
        <authorList>
            <consortium name="The Broad Institute Genomics Platform"/>
            <consortium name="The Broad Institute Genome Sequencing Center for Infectious Disease"/>
            <person name="Wu L."/>
            <person name="Ma J."/>
        </authorList>
    </citation>
    <scope>NUCLEOTIDE SEQUENCE [LARGE SCALE GENOMIC DNA]</scope>
    <source>
        <strain evidence="3">JCM 18956</strain>
    </source>
</reference>
<evidence type="ECO:0000313" key="3">
    <source>
        <dbReference type="Proteomes" id="UP001501295"/>
    </source>
</evidence>
<gene>
    <name evidence="2" type="ORF">GCM10025780_08320</name>
</gene>
<evidence type="ECO:0000313" key="2">
    <source>
        <dbReference type="EMBL" id="GAA4668114.1"/>
    </source>
</evidence>
<keyword evidence="3" id="KW-1185">Reference proteome</keyword>
<name>A0ABP8VMT8_9MICO</name>
<proteinExistence type="predicted"/>
<comment type="caution">
    <text evidence="2">The sequence shown here is derived from an EMBL/GenBank/DDBJ whole genome shotgun (WGS) entry which is preliminary data.</text>
</comment>
<dbReference type="EMBL" id="BAABLM010000001">
    <property type="protein sequence ID" value="GAA4668114.1"/>
    <property type="molecule type" value="Genomic_DNA"/>
</dbReference>
<sequence>MLAVAGCASPSAGANSPATTTTSSQIRGGNVTATAGPADGPPAYSDNKRHHNRTTLPAVAEASTNKARDSAHDALTKLTHPAAEEDVRTVLASVGAPDPWIAVYPGDGLVKFEAEVDQTGCLVGSVDSAGTVVVDTAGFVLDGGCHALDGH</sequence>
<feature type="region of interest" description="Disordered" evidence="1">
    <location>
        <begin position="1"/>
        <end position="71"/>
    </location>
</feature>